<dbReference type="InterPro" id="IPR021109">
    <property type="entry name" value="Peptidase_aspartic_dom_sf"/>
</dbReference>
<protein>
    <recommendedName>
        <fullName evidence="2">Peptidase A1 domain-containing protein</fullName>
    </recommendedName>
</protein>
<feature type="region of interest" description="Disordered" evidence="1">
    <location>
        <begin position="123"/>
        <end position="194"/>
    </location>
</feature>
<feature type="domain" description="Peptidase A1" evidence="2">
    <location>
        <begin position="12"/>
        <end position="104"/>
    </location>
</feature>
<feature type="compositionally biased region" description="Basic residues" evidence="1">
    <location>
        <begin position="160"/>
        <end position="172"/>
    </location>
</feature>
<feature type="compositionally biased region" description="Basic and acidic residues" evidence="1">
    <location>
        <begin position="185"/>
        <end position="194"/>
    </location>
</feature>
<accession>A0ABR4A8K8</accession>
<sequence length="194" mass="21961">MYAYNNIIFIGYHTFIGVGTHLAQIMRAFIDIDWADMVNPSVNCTYCSGNLRYNSSRSSTYESNGTELQTHWGDGFVSIDTITVDDGLHIDHQPFLEAYSYSTEPSGGANTILRLAINEPFGVDPDDQNRHQLPSPFSTLAASKNPRSKHHIHSPPALRPRSRRYFLRRHQPRLLPRQSNNAPHLADRNRGLAE</sequence>
<keyword evidence="4" id="KW-1185">Reference proteome</keyword>
<dbReference type="Pfam" id="PF00026">
    <property type="entry name" value="Asp"/>
    <property type="match status" value="1"/>
</dbReference>
<dbReference type="Gene3D" id="2.40.70.10">
    <property type="entry name" value="Acid Proteases"/>
    <property type="match status" value="1"/>
</dbReference>
<reference evidence="3 4" key="1">
    <citation type="submission" date="2024-09" db="EMBL/GenBank/DDBJ databases">
        <title>Rethinking Asexuality: The Enigmatic Case of Functional Sexual Genes in Lepraria (Stereocaulaceae).</title>
        <authorList>
            <person name="Doellman M."/>
            <person name="Sun Y."/>
            <person name="Barcenas-Pena A."/>
            <person name="Lumbsch H.T."/>
            <person name="Grewe F."/>
        </authorList>
    </citation>
    <scope>NUCLEOTIDE SEQUENCE [LARGE SCALE GENOMIC DNA]</scope>
    <source>
        <strain evidence="3 4">Mercado 3170</strain>
    </source>
</reference>
<name>A0ABR4A8K8_9LECA</name>
<evidence type="ECO:0000313" key="3">
    <source>
        <dbReference type="EMBL" id="KAL2041829.1"/>
    </source>
</evidence>
<gene>
    <name evidence="3" type="ORF">N7G274_005613</name>
</gene>
<organism evidence="3 4">
    <name type="scientific">Stereocaulon virgatum</name>
    <dbReference type="NCBI Taxonomy" id="373712"/>
    <lineage>
        <taxon>Eukaryota</taxon>
        <taxon>Fungi</taxon>
        <taxon>Dikarya</taxon>
        <taxon>Ascomycota</taxon>
        <taxon>Pezizomycotina</taxon>
        <taxon>Lecanoromycetes</taxon>
        <taxon>OSLEUM clade</taxon>
        <taxon>Lecanoromycetidae</taxon>
        <taxon>Lecanorales</taxon>
        <taxon>Lecanorineae</taxon>
        <taxon>Stereocaulaceae</taxon>
        <taxon>Stereocaulon</taxon>
    </lineage>
</organism>
<evidence type="ECO:0000256" key="1">
    <source>
        <dbReference type="SAM" id="MobiDB-lite"/>
    </source>
</evidence>
<comment type="caution">
    <text evidence="3">The sequence shown here is derived from an EMBL/GenBank/DDBJ whole genome shotgun (WGS) entry which is preliminary data.</text>
</comment>
<evidence type="ECO:0000313" key="4">
    <source>
        <dbReference type="Proteomes" id="UP001590950"/>
    </source>
</evidence>
<dbReference type="SUPFAM" id="SSF50630">
    <property type="entry name" value="Acid proteases"/>
    <property type="match status" value="1"/>
</dbReference>
<dbReference type="EMBL" id="JBEFKJ010000016">
    <property type="protein sequence ID" value="KAL2041829.1"/>
    <property type="molecule type" value="Genomic_DNA"/>
</dbReference>
<dbReference type="InterPro" id="IPR033121">
    <property type="entry name" value="PEPTIDASE_A1"/>
</dbReference>
<proteinExistence type="predicted"/>
<dbReference type="Proteomes" id="UP001590950">
    <property type="component" value="Unassembled WGS sequence"/>
</dbReference>
<evidence type="ECO:0000259" key="2">
    <source>
        <dbReference type="Pfam" id="PF00026"/>
    </source>
</evidence>
<feature type="compositionally biased region" description="Polar residues" evidence="1">
    <location>
        <begin position="131"/>
        <end position="142"/>
    </location>
</feature>